<dbReference type="EMBL" id="JAULSN010000003">
    <property type="protein sequence ID" value="KAK3376177.1"/>
    <property type="molecule type" value="Genomic_DNA"/>
</dbReference>
<reference evidence="2" key="1">
    <citation type="journal article" date="2023" name="Mol. Phylogenet. Evol.">
        <title>Genome-scale phylogeny and comparative genomics of the fungal order Sordariales.</title>
        <authorList>
            <person name="Hensen N."/>
            <person name="Bonometti L."/>
            <person name="Westerberg I."/>
            <person name="Brannstrom I.O."/>
            <person name="Guillou S."/>
            <person name="Cros-Aarteil S."/>
            <person name="Calhoun S."/>
            <person name="Haridas S."/>
            <person name="Kuo A."/>
            <person name="Mondo S."/>
            <person name="Pangilinan J."/>
            <person name="Riley R."/>
            <person name="LaButti K."/>
            <person name="Andreopoulos B."/>
            <person name="Lipzen A."/>
            <person name="Chen C."/>
            <person name="Yan M."/>
            <person name="Daum C."/>
            <person name="Ng V."/>
            <person name="Clum A."/>
            <person name="Steindorff A."/>
            <person name="Ohm R.A."/>
            <person name="Martin F."/>
            <person name="Silar P."/>
            <person name="Natvig D.O."/>
            <person name="Lalanne C."/>
            <person name="Gautier V."/>
            <person name="Ament-Velasquez S.L."/>
            <person name="Kruys A."/>
            <person name="Hutchinson M.I."/>
            <person name="Powell A.J."/>
            <person name="Barry K."/>
            <person name="Miller A.N."/>
            <person name="Grigoriev I.V."/>
            <person name="Debuchy R."/>
            <person name="Gladieux P."/>
            <person name="Hiltunen Thoren M."/>
            <person name="Johannesson H."/>
        </authorList>
    </citation>
    <scope>NUCLEOTIDE SEQUENCE</scope>
    <source>
        <strain evidence="2">CBS 958.72</strain>
    </source>
</reference>
<dbReference type="AlphaFoldDB" id="A0AAE0KHC5"/>
<dbReference type="Gene3D" id="2.60.120.620">
    <property type="entry name" value="q2cbj1_9rhob like domain"/>
    <property type="match status" value="1"/>
</dbReference>
<protein>
    <recommendedName>
        <fullName evidence="1">Fe2OG dioxygenase domain-containing protein</fullName>
    </recommendedName>
</protein>
<dbReference type="PANTHER" id="PTHR33099:SF7">
    <property type="entry name" value="MYND-TYPE DOMAIN-CONTAINING PROTEIN"/>
    <property type="match status" value="1"/>
</dbReference>
<organism evidence="2 3">
    <name type="scientific">Lasiosphaeria ovina</name>
    <dbReference type="NCBI Taxonomy" id="92902"/>
    <lineage>
        <taxon>Eukaryota</taxon>
        <taxon>Fungi</taxon>
        <taxon>Dikarya</taxon>
        <taxon>Ascomycota</taxon>
        <taxon>Pezizomycotina</taxon>
        <taxon>Sordariomycetes</taxon>
        <taxon>Sordariomycetidae</taxon>
        <taxon>Sordariales</taxon>
        <taxon>Lasiosphaeriaceae</taxon>
        <taxon>Lasiosphaeria</taxon>
    </lineage>
</organism>
<gene>
    <name evidence="2" type="ORF">B0T24DRAFT_526806</name>
</gene>
<reference evidence="2" key="2">
    <citation type="submission" date="2023-06" db="EMBL/GenBank/DDBJ databases">
        <authorList>
            <consortium name="Lawrence Berkeley National Laboratory"/>
            <person name="Haridas S."/>
            <person name="Hensen N."/>
            <person name="Bonometti L."/>
            <person name="Westerberg I."/>
            <person name="Brannstrom I.O."/>
            <person name="Guillou S."/>
            <person name="Cros-Aarteil S."/>
            <person name="Calhoun S."/>
            <person name="Kuo A."/>
            <person name="Mondo S."/>
            <person name="Pangilinan J."/>
            <person name="Riley R."/>
            <person name="Labutti K."/>
            <person name="Andreopoulos B."/>
            <person name="Lipzen A."/>
            <person name="Chen C."/>
            <person name="Yanf M."/>
            <person name="Daum C."/>
            <person name="Ng V."/>
            <person name="Clum A."/>
            <person name="Steindorff A."/>
            <person name="Ohm R."/>
            <person name="Martin F."/>
            <person name="Silar P."/>
            <person name="Natvig D."/>
            <person name="Lalanne C."/>
            <person name="Gautier V."/>
            <person name="Ament-Velasquez S.L."/>
            <person name="Kruys A."/>
            <person name="Hutchinson M.I."/>
            <person name="Powell A.J."/>
            <person name="Barry K."/>
            <person name="Miller A.N."/>
            <person name="Grigoriev I.V."/>
            <person name="Debuchy R."/>
            <person name="Gladieux P."/>
            <person name="Thoren M.H."/>
            <person name="Johannesson H."/>
        </authorList>
    </citation>
    <scope>NUCLEOTIDE SEQUENCE</scope>
    <source>
        <strain evidence="2">CBS 958.72</strain>
    </source>
</reference>
<sequence>MSASRLTSSGPWEASRWLARSQSSPLPHCGPAPPSPIVATWLGISVPVSAELYKMLIYEMGAMFNPHTDTEKIPGMFGALVVYLPSPHQGGDLVLRHRGQTKVFKSQRSSRPLLAGTLTCPHEVLPVTSGCRWVLTYNLAISPELETRFLRAETRNLRHALQKRLRQVQHTPGPHGPQPCLLPA</sequence>
<dbReference type="Pfam" id="PF13640">
    <property type="entry name" value="2OG-FeII_Oxy_3"/>
    <property type="match status" value="1"/>
</dbReference>
<keyword evidence="3" id="KW-1185">Reference proteome</keyword>
<dbReference type="Proteomes" id="UP001287356">
    <property type="component" value="Unassembled WGS sequence"/>
</dbReference>
<dbReference type="PROSITE" id="PS51471">
    <property type="entry name" value="FE2OG_OXY"/>
    <property type="match status" value="1"/>
</dbReference>
<evidence type="ECO:0000313" key="2">
    <source>
        <dbReference type="EMBL" id="KAK3376177.1"/>
    </source>
</evidence>
<evidence type="ECO:0000313" key="3">
    <source>
        <dbReference type="Proteomes" id="UP001287356"/>
    </source>
</evidence>
<comment type="caution">
    <text evidence="2">The sequence shown here is derived from an EMBL/GenBank/DDBJ whole genome shotgun (WGS) entry which is preliminary data.</text>
</comment>
<evidence type="ECO:0000259" key="1">
    <source>
        <dbReference type="PROSITE" id="PS51471"/>
    </source>
</evidence>
<proteinExistence type="predicted"/>
<feature type="domain" description="Fe2OG dioxygenase" evidence="1">
    <location>
        <begin position="49"/>
        <end position="141"/>
    </location>
</feature>
<dbReference type="InterPro" id="IPR005123">
    <property type="entry name" value="Oxoglu/Fe-dep_dioxygenase_dom"/>
</dbReference>
<accession>A0AAE0KHC5</accession>
<dbReference type="InterPro" id="IPR044862">
    <property type="entry name" value="Pro_4_hyd_alph_FE2OG_OXY"/>
</dbReference>
<dbReference type="PANTHER" id="PTHR33099">
    <property type="entry name" value="FE2OG DIOXYGENASE DOMAIN-CONTAINING PROTEIN"/>
    <property type="match status" value="1"/>
</dbReference>
<name>A0AAE0KHC5_9PEZI</name>